<evidence type="ECO:0000256" key="1">
    <source>
        <dbReference type="SAM" id="MobiDB-lite"/>
    </source>
</evidence>
<protein>
    <recommendedName>
        <fullName evidence="4">Replication protein A OB domain-containing protein</fullName>
    </recommendedName>
</protein>
<reference evidence="2 3" key="1">
    <citation type="submission" date="2021-05" db="EMBL/GenBank/DDBJ databases">
        <title>Genome Assembly of Synthetic Allotetraploid Brassica napus Reveals Homoeologous Exchanges between Subgenomes.</title>
        <authorList>
            <person name="Davis J.T."/>
        </authorList>
    </citation>
    <scope>NUCLEOTIDE SEQUENCE [LARGE SCALE GENOMIC DNA]</scope>
    <source>
        <strain evidence="3">cv. Da-Ae</strain>
        <tissue evidence="2">Seedling</tissue>
    </source>
</reference>
<dbReference type="Gene3D" id="2.40.50.140">
    <property type="entry name" value="Nucleic acid-binding proteins"/>
    <property type="match status" value="1"/>
</dbReference>
<dbReference type="EMBL" id="JAGKQM010000329">
    <property type="protein sequence ID" value="KAH0854662.1"/>
    <property type="molecule type" value="Genomic_DNA"/>
</dbReference>
<organism evidence="2 3">
    <name type="scientific">Brassica napus</name>
    <name type="common">Rape</name>
    <dbReference type="NCBI Taxonomy" id="3708"/>
    <lineage>
        <taxon>Eukaryota</taxon>
        <taxon>Viridiplantae</taxon>
        <taxon>Streptophyta</taxon>
        <taxon>Embryophyta</taxon>
        <taxon>Tracheophyta</taxon>
        <taxon>Spermatophyta</taxon>
        <taxon>Magnoliopsida</taxon>
        <taxon>eudicotyledons</taxon>
        <taxon>Gunneridae</taxon>
        <taxon>Pentapetalae</taxon>
        <taxon>rosids</taxon>
        <taxon>malvids</taxon>
        <taxon>Brassicales</taxon>
        <taxon>Brassicaceae</taxon>
        <taxon>Brassiceae</taxon>
        <taxon>Brassica</taxon>
    </lineage>
</organism>
<evidence type="ECO:0000313" key="2">
    <source>
        <dbReference type="EMBL" id="KAH0854662.1"/>
    </source>
</evidence>
<feature type="non-terminal residue" evidence="2">
    <location>
        <position position="1"/>
    </location>
</feature>
<dbReference type="InterPro" id="IPR012340">
    <property type="entry name" value="NA-bd_OB-fold"/>
</dbReference>
<dbReference type="Proteomes" id="UP000824890">
    <property type="component" value="Unassembled WGS sequence"/>
</dbReference>
<proteinExistence type="predicted"/>
<sequence>YFNLLPNNQRYKLTIHPYVININETTIITQIQENIPPIPPYIFRPQHYTQLISLASATNFLPDVVGRMYLIQGSDLYNHNTNTKIIIGLRLDRSKVVRLTIWDNEAANFRELNRISTRKNQIVIVTSIIHSTTGNYHSQPHQDRAFTLTTTLISYNASKRGINCHPKSDGITPHGIEQQHTKPQNQLL</sequence>
<comment type="caution">
    <text evidence="2">The sequence shown here is derived from an EMBL/GenBank/DDBJ whole genome shotgun (WGS) entry which is preliminary data.</text>
</comment>
<accession>A0ABQ7XFD6</accession>
<evidence type="ECO:0008006" key="4">
    <source>
        <dbReference type="Google" id="ProtNLM"/>
    </source>
</evidence>
<keyword evidence="3" id="KW-1185">Reference proteome</keyword>
<gene>
    <name evidence="2" type="ORF">HID58_057799</name>
</gene>
<name>A0ABQ7XFD6_BRANA</name>
<evidence type="ECO:0000313" key="3">
    <source>
        <dbReference type="Proteomes" id="UP000824890"/>
    </source>
</evidence>
<feature type="region of interest" description="Disordered" evidence="1">
    <location>
        <begin position="165"/>
        <end position="188"/>
    </location>
</feature>